<evidence type="ECO:0000313" key="2">
    <source>
        <dbReference type="EMBL" id="VDK66312.1"/>
    </source>
</evidence>
<organism evidence="2 3">
    <name type="scientific">Cylicostephanus goldi</name>
    <name type="common">Nematode worm</name>
    <dbReference type="NCBI Taxonomy" id="71465"/>
    <lineage>
        <taxon>Eukaryota</taxon>
        <taxon>Metazoa</taxon>
        <taxon>Ecdysozoa</taxon>
        <taxon>Nematoda</taxon>
        <taxon>Chromadorea</taxon>
        <taxon>Rhabditida</taxon>
        <taxon>Rhabditina</taxon>
        <taxon>Rhabditomorpha</taxon>
        <taxon>Strongyloidea</taxon>
        <taxon>Strongylidae</taxon>
        <taxon>Cylicostephanus</taxon>
    </lineage>
</organism>
<gene>
    <name evidence="2" type="ORF">CGOC_LOCUS6165</name>
</gene>
<sequence length="71" mass="8305">MPTMLELLYPLNDSFSRKYDMYMRRSQIQGPLEGTVNEFWQMVLQEEAETIVMLCNCIETVSRLKGAMPLI</sequence>
<dbReference type="Proteomes" id="UP000271889">
    <property type="component" value="Unassembled WGS sequence"/>
</dbReference>
<evidence type="ECO:0000313" key="3">
    <source>
        <dbReference type="Proteomes" id="UP000271889"/>
    </source>
</evidence>
<evidence type="ECO:0000259" key="1">
    <source>
        <dbReference type="PROSITE" id="PS50055"/>
    </source>
</evidence>
<dbReference type="InterPro" id="IPR000242">
    <property type="entry name" value="PTP_cat"/>
</dbReference>
<protein>
    <recommendedName>
        <fullName evidence="1">Tyrosine-protein phosphatase domain-containing protein</fullName>
    </recommendedName>
</protein>
<dbReference type="Gene3D" id="3.90.190.10">
    <property type="entry name" value="Protein tyrosine phosphatase superfamily"/>
    <property type="match status" value="1"/>
</dbReference>
<keyword evidence="3" id="KW-1185">Reference proteome</keyword>
<dbReference type="AlphaFoldDB" id="A0A3P6RS67"/>
<accession>A0A3P6RS67</accession>
<dbReference type="InterPro" id="IPR029021">
    <property type="entry name" value="Prot-tyrosine_phosphatase-like"/>
</dbReference>
<dbReference type="SUPFAM" id="SSF52799">
    <property type="entry name" value="(Phosphotyrosine protein) phosphatases II"/>
    <property type="match status" value="1"/>
</dbReference>
<name>A0A3P6RS67_CYLGO</name>
<dbReference type="PANTHER" id="PTHR46163">
    <property type="entry name" value="TYROSINE-PROTEIN PHOSPHATASE-RELATED"/>
    <property type="match status" value="1"/>
</dbReference>
<dbReference type="PANTHER" id="PTHR46163:SF5">
    <property type="entry name" value="TYROSINE-PROTEIN PHOSPHATASE"/>
    <property type="match status" value="1"/>
</dbReference>
<reference evidence="2 3" key="1">
    <citation type="submission" date="2018-11" db="EMBL/GenBank/DDBJ databases">
        <authorList>
            <consortium name="Pathogen Informatics"/>
        </authorList>
    </citation>
    <scope>NUCLEOTIDE SEQUENCE [LARGE SCALE GENOMIC DNA]</scope>
</reference>
<feature type="domain" description="Tyrosine-protein phosphatase" evidence="1">
    <location>
        <begin position="26"/>
        <end position="71"/>
    </location>
</feature>
<dbReference type="GO" id="GO:0004725">
    <property type="term" value="F:protein tyrosine phosphatase activity"/>
    <property type="evidence" value="ECO:0007669"/>
    <property type="project" value="InterPro"/>
</dbReference>
<dbReference type="OrthoDB" id="6058203at2759"/>
<dbReference type="PROSITE" id="PS50055">
    <property type="entry name" value="TYR_PHOSPHATASE_PTP"/>
    <property type="match status" value="1"/>
</dbReference>
<dbReference type="Pfam" id="PF00102">
    <property type="entry name" value="Y_phosphatase"/>
    <property type="match status" value="1"/>
</dbReference>
<dbReference type="EMBL" id="UYRV01019621">
    <property type="protein sequence ID" value="VDK66312.1"/>
    <property type="molecule type" value="Genomic_DNA"/>
</dbReference>
<dbReference type="InterPro" id="IPR052782">
    <property type="entry name" value="Oocyte-zygote_transition_reg"/>
</dbReference>
<proteinExistence type="predicted"/>